<gene>
    <name evidence="2" type="ORF">GCM10009654_59470</name>
</gene>
<feature type="region of interest" description="Disordered" evidence="1">
    <location>
        <begin position="20"/>
        <end position="89"/>
    </location>
</feature>
<comment type="caution">
    <text evidence="2">The sequence shown here is derived from an EMBL/GenBank/DDBJ whole genome shotgun (WGS) entry which is preliminary data.</text>
</comment>
<keyword evidence="3" id="KW-1185">Reference proteome</keyword>
<evidence type="ECO:0000313" key="3">
    <source>
        <dbReference type="Proteomes" id="UP001501371"/>
    </source>
</evidence>
<reference evidence="2 3" key="1">
    <citation type="journal article" date="2019" name="Int. J. Syst. Evol. Microbiol.">
        <title>The Global Catalogue of Microorganisms (GCM) 10K type strain sequencing project: providing services to taxonomists for standard genome sequencing and annotation.</title>
        <authorList>
            <consortium name="The Broad Institute Genomics Platform"/>
            <consortium name="The Broad Institute Genome Sequencing Center for Infectious Disease"/>
            <person name="Wu L."/>
            <person name="Ma J."/>
        </authorList>
    </citation>
    <scope>NUCLEOTIDE SEQUENCE [LARGE SCALE GENOMIC DNA]</scope>
    <source>
        <strain evidence="2 3">JCM 12696</strain>
    </source>
</reference>
<organism evidence="2 3">
    <name type="scientific">Streptomyces hebeiensis</name>
    <dbReference type="NCBI Taxonomy" id="229486"/>
    <lineage>
        <taxon>Bacteria</taxon>
        <taxon>Bacillati</taxon>
        <taxon>Actinomycetota</taxon>
        <taxon>Actinomycetes</taxon>
        <taxon>Kitasatosporales</taxon>
        <taxon>Streptomycetaceae</taxon>
        <taxon>Streptomyces</taxon>
    </lineage>
</organism>
<evidence type="ECO:0000256" key="1">
    <source>
        <dbReference type="SAM" id="MobiDB-lite"/>
    </source>
</evidence>
<dbReference type="Proteomes" id="UP001501371">
    <property type="component" value="Unassembled WGS sequence"/>
</dbReference>
<proteinExistence type="predicted"/>
<dbReference type="EMBL" id="BAAAKV010000073">
    <property type="protein sequence ID" value="GAA1194447.1"/>
    <property type="molecule type" value="Genomic_DNA"/>
</dbReference>
<protein>
    <submittedName>
        <fullName evidence="2">Uncharacterized protein</fullName>
    </submittedName>
</protein>
<evidence type="ECO:0000313" key="2">
    <source>
        <dbReference type="EMBL" id="GAA1194447.1"/>
    </source>
</evidence>
<name>A0ABN1V4F9_9ACTN</name>
<feature type="compositionally biased region" description="Low complexity" evidence="1">
    <location>
        <begin position="32"/>
        <end position="48"/>
    </location>
</feature>
<accession>A0ABN1V4F9</accession>
<sequence>MAPTGNGAREEPHVRMVAVQGGARAARRRTEAAYAAGRSRARRPAGPYDAVRRSCTTRPAGPYDATGGSEGGSAPRTHGDHARTPLANRANFRASKIIISS</sequence>